<gene>
    <name evidence="4" type="ORF">C7445_101389</name>
</gene>
<keyword evidence="2" id="KW-0472">Membrane</keyword>
<accession>A0A4R8LX47</accession>
<dbReference type="PANTHER" id="PTHR43201">
    <property type="entry name" value="ACYL-COA SYNTHETASE"/>
    <property type="match status" value="1"/>
</dbReference>
<reference evidence="4 5" key="1">
    <citation type="submission" date="2019-03" db="EMBL/GenBank/DDBJ databases">
        <title>Genomic Encyclopedia of Type Strains, Phase IV (KMG-IV): sequencing the most valuable type-strain genomes for metagenomic binning, comparative biology and taxonomic classification.</title>
        <authorList>
            <person name="Goeker M."/>
        </authorList>
    </citation>
    <scope>NUCLEOTIDE SEQUENCE [LARGE SCALE GENOMIC DNA]</scope>
    <source>
        <strain evidence="4 5">DSM 17974</strain>
    </source>
</reference>
<keyword evidence="2" id="KW-1133">Transmembrane helix</keyword>
<dbReference type="InterPro" id="IPR042099">
    <property type="entry name" value="ANL_N_sf"/>
</dbReference>
<comment type="similarity">
    <text evidence="1">Belongs to the ATP-dependent AMP-binding enzyme family.</text>
</comment>
<organism evidence="4 5">
    <name type="scientific">Alicyclobacillus sacchari</name>
    <dbReference type="NCBI Taxonomy" id="392010"/>
    <lineage>
        <taxon>Bacteria</taxon>
        <taxon>Bacillati</taxon>
        <taxon>Bacillota</taxon>
        <taxon>Bacilli</taxon>
        <taxon>Bacillales</taxon>
        <taxon>Alicyclobacillaceae</taxon>
        <taxon>Alicyclobacillus</taxon>
    </lineage>
</organism>
<dbReference type="Gene3D" id="3.40.50.12780">
    <property type="entry name" value="N-terminal domain of ligase-like"/>
    <property type="match status" value="1"/>
</dbReference>
<keyword evidence="4" id="KW-0012">Acyltransferase</keyword>
<sequence>MKALSDLSFRMERCAIYLLNVTIYTDVRRALEAVPNDALVCVNEMVQARYGGLLRGRKTVCIRAAKPRSFAPFIRHLQNGKPVFVALDTDQATFQAVASYAFRRGIPIVPVYGHTQRTSMGDALPLTDGRKTLDELQRFLLMSYLGRQDDSQVNLFDELVRSAKYYGENRVICKDIGGKATYREILLNSYVLGTMFRRMFAGTERVGLLLPNSIGQVVVLFALFYAGITPVMLNYSSGIQTILDACETAALRTVLTSREFIQKGQLQDVEAALSVRFSVREMEDVRKNISMFEKVQGLLAFKRRARAKHGLREMVLFTSGSEYKPRGVVLSHDNIYANVQQTRSVIDFGTQDRMLNAMPMFHSFGLTAGALLPLLAGIQTYLYPSPLHYKRIPELAGEEQSTILFGTSSFLEKYGQNATSEQFASLRYAVVGAERLKPEVERAWLKKFGLQIMQGYGATETSPILCLDTPINHRQGTVGRLLPGIAYRLHAVEGIPEGGVLHVQGPNVMKGYLLHGQGYVEQSGWYDTGDVVTIDEDGFVTIIGRLKRFAKIAGEMVSLNLVEQLAARAYDSPDFAAITVPDEVRGERILLVTTVAGLTLAPMRKVVDESGYSRMHVPSELRTIEEFPLLGSGKTDYVSLRSLILADGK</sequence>
<proteinExistence type="inferred from homology"/>
<dbReference type="EMBL" id="SORF01000001">
    <property type="protein sequence ID" value="TDY51387.1"/>
    <property type="molecule type" value="Genomic_DNA"/>
</dbReference>
<evidence type="ECO:0000313" key="5">
    <source>
        <dbReference type="Proteomes" id="UP000294581"/>
    </source>
</evidence>
<evidence type="ECO:0000313" key="4">
    <source>
        <dbReference type="EMBL" id="TDY51387.1"/>
    </source>
</evidence>
<keyword evidence="4" id="KW-0808">Transferase</keyword>
<dbReference type="GO" id="GO:0031956">
    <property type="term" value="F:medium-chain fatty acid-CoA ligase activity"/>
    <property type="evidence" value="ECO:0007669"/>
    <property type="project" value="TreeGrafter"/>
</dbReference>
<dbReference type="Pfam" id="PF00501">
    <property type="entry name" value="AMP-binding"/>
    <property type="match status" value="1"/>
</dbReference>
<dbReference type="OrthoDB" id="9765680at2"/>
<dbReference type="Gene3D" id="3.30.300.30">
    <property type="match status" value="1"/>
</dbReference>
<dbReference type="SUPFAM" id="SSF56801">
    <property type="entry name" value="Acetyl-CoA synthetase-like"/>
    <property type="match status" value="1"/>
</dbReference>
<dbReference type="GO" id="GO:0006631">
    <property type="term" value="P:fatty acid metabolic process"/>
    <property type="evidence" value="ECO:0007669"/>
    <property type="project" value="TreeGrafter"/>
</dbReference>
<dbReference type="InterPro" id="IPR045851">
    <property type="entry name" value="AMP-bd_C_sf"/>
</dbReference>
<dbReference type="RefSeq" id="WP_134158329.1">
    <property type="nucleotide sequence ID" value="NZ_SORF01000001.1"/>
</dbReference>
<feature type="domain" description="AMP-dependent synthetase/ligase" evidence="3">
    <location>
        <begin position="161"/>
        <end position="513"/>
    </location>
</feature>
<keyword evidence="4" id="KW-0436">Ligase</keyword>
<name>A0A4R8LX47_9BACL</name>
<dbReference type="PANTHER" id="PTHR43201:SF8">
    <property type="entry name" value="ACYL-COA SYNTHETASE FAMILY MEMBER 3"/>
    <property type="match status" value="1"/>
</dbReference>
<evidence type="ECO:0000256" key="1">
    <source>
        <dbReference type="ARBA" id="ARBA00006432"/>
    </source>
</evidence>
<keyword evidence="5" id="KW-1185">Reference proteome</keyword>
<protein>
    <submittedName>
        <fullName evidence="4">Acyl-[acyl-carrier-protein]-phospholipid O-acyltransferase/long-chain-fatty-acid--[acyl-carrier-protein] ligase</fullName>
    </submittedName>
</protein>
<dbReference type="GO" id="GO:0016746">
    <property type="term" value="F:acyltransferase activity"/>
    <property type="evidence" value="ECO:0007669"/>
    <property type="project" value="UniProtKB-KW"/>
</dbReference>
<dbReference type="InterPro" id="IPR000873">
    <property type="entry name" value="AMP-dep_synth/lig_dom"/>
</dbReference>
<feature type="transmembrane region" description="Helical" evidence="2">
    <location>
        <begin position="360"/>
        <end position="383"/>
    </location>
</feature>
<feature type="transmembrane region" description="Helical" evidence="2">
    <location>
        <begin position="206"/>
        <end position="228"/>
    </location>
</feature>
<dbReference type="AlphaFoldDB" id="A0A4R8LX47"/>
<comment type="caution">
    <text evidence="4">The sequence shown here is derived from an EMBL/GenBank/DDBJ whole genome shotgun (WGS) entry which is preliminary data.</text>
</comment>
<dbReference type="Proteomes" id="UP000294581">
    <property type="component" value="Unassembled WGS sequence"/>
</dbReference>
<evidence type="ECO:0000259" key="3">
    <source>
        <dbReference type="Pfam" id="PF00501"/>
    </source>
</evidence>
<keyword evidence="2" id="KW-0812">Transmembrane</keyword>
<evidence type="ECO:0000256" key="2">
    <source>
        <dbReference type="SAM" id="Phobius"/>
    </source>
</evidence>